<dbReference type="GO" id="GO:0016831">
    <property type="term" value="F:carboxy-lyase activity"/>
    <property type="evidence" value="ECO:0007669"/>
    <property type="project" value="InterPro"/>
</dbReference>
<name>A0A1I3KCJ6_9SPHI</name>
<dbReference type="AlphaFoldDB" id="A0A1I3KCJ6"/>
<evidence type="ECO:0000256" key="1">
    <source>
        <dbReference type="ARBA" id="ARBA00023239"/>
    </source>
</evidence>
<dbReference type="PANTHER" id="PTHR21240">
    <property type="entry name" value="2-AMINO-3-CARBOXYLMUCONATE-6-SEMIALDEHYDE DECARBOXYLASE"/>
    <property type="match status" value="1"/>
</dbReference>
<reference evidence="3 4" key="1">
    <citation type="submission" date="2016-10" db="EMBL/GenBank/DDBJ databases">
        <authorList>
            <person name="de Groot N.N."/>
        </authorList>
    </citation>
    <scope>NUCLEOTIDE SEQUENCE [LARGE SCALE GENOMIC DNA]</scope>
    <source>
        <strain evidence="3 4">RK1</strain>
    </source>
</reference>
<dbReference type="PANTHER" id="PTHR21240:SF28">
    <property type="entry name" value="ISO-OROTATE DECARBOXYLASE (EUROFUNG)"/>
    <property type="match status" value="1"/>
</dbReference>
<proteinExistence type="predicted"/>
<sequence length="341" mass="39917">MTTQSQDFYSTEDFPSVPKYDVHTHANIPGERLIDFSKSNNFKLLSINLIAPGFPSLDEQLSISAKHLHNHPADFAFAYNFPVDDWEEEDWPTMTTARIEHARAKGAVAVKVWKNIGMELRNTSGQFVMIDHPKFDPVIAYLVRHDIPLIGHLGEPRNCWLPLEEMTVSSDRSYFEAYPQYHMFLHPSYPSYDEQIRARDRLLEKFPELRFVGAHLASLEWSVDELAGRLDRYPNMMVDTAERICHLQHQAVTEWRKVHDFFITYQDRIMYGTDIVDDGNENDESFQKRINAIRQRHWQFFTTADEMEAPKVSGMFRGLHLPRNVVDKIYRTNAEKTFFSR</sequence>
<keyword evidence="3" id="KW-0378">Hydrolase</keyword>
<accession>A0A1I3KCJ6</accession>
<feature type="domain" description="Amidohydrolase-related" evidence="2">
    <location>
        <begin position="70"/>
        <end position="338"/>
    </location>
</feature>
<dbReference type="EMBL" id="FOQO01000005">
    <property type="protein sequence ID" value="SFI70229.1"/>
    <property type="molecule type" value="Genomic_DNA"/>
</dbReference>
<organism evidence="3 4">
    <name type="scientific">Parapedobacter indicus</name>
    <dbReference type="NCBI Taxonomy" id="1477437"/>
    <lineage>
        <taxon>Bacteria</taxon>
        <taxon>Pseudomonadati</taxon>
        <taxon>Bacteroidota</taxon>
        <taxon>Sphingobacteriia</taxon>
        <taxon>Sphingobacteriales</taxon>
        <taxon>Sphingobacteriaceae</taxon>
        <taxon>Parapedobacter</taxon>
    </lineage>
</organism>
<dbReference type="InterPro" id="IPR032465">
    <property type="entry name" value="ACMSD"/>
</dbReference>
<evidence type="ECO:0000259" key="2">
    <source>
        <dbReference type="Pfam" id="PF04909"/>
    </source>
</evidence>
<gene>
    <name evidence="3" type="ORF">SAMN05444682_105159</name>
</gene>
<dbReference type="Gene3D" id="3.20.20.140">
    <property type="entry name" value="Metal-dependent hydrolases"/>
    <property type="match status" value="1"/>
</dbReference>
<dbReference type="Pfam" id="PF04909">
    <property type="entry name" value="Amidohydro_2"/>
    <property type="match status" value="1"/>
</dbReference>
<dbReference type="InterPro" id="IPR032466">
    <property type="entry name" value="Metal_Hydrolase"/>
</dbReference>
<dbReference type="GO" id="GO:0016787">
    <property type="term" value="F:hydrolase activity"/>
    <property type="evidence" value="ECO:0007669"/>
    <property type="project" value="UniProtKB-KW"/>
</dbReference>
<keyword evidence="4" id="KW-1185">Reference proteome</keyword>
<dbReference type="OrthoDB" id="644687at2"/>
<dbReference type="GO" id="GO:0019748">
    <property type="term" value="P:secondary metabolic process"/>
    <property type="evidence" value="ECO:0007669"/>
    <property type="project" value="TreeGrafter"/>
</dbReference>
<evidence type="ECO:0000313" key="4">
    <source>
        <dbReference type="Proteomes" id="UP000198670"/>
    </source>
</evidence>
<evidence type="ECO:0000313" key="3">
    <source>
        <dbReference type="EMBL" id="SFI70229.1"/>
    </source>
</evidence>
<keyword evidence="1" id="KW-0456">Lyase</keyword>
<dbReference type="GO" id="GO:0005737">
    <property type="term" value="C:cytoplasm"/>
    <property type="evidence" value="ECO:0007669"/>
    <property type="project" value="TreeGrafter"/>
</dbReference>
<dbReference type="InterPro" id="IPR006680">
    <property type="entry name" value="Amidohydro-rel"/>
</dbReference>
<dbReference type="RefSeq" id="WP_090626828.1">
    <property type="nucleotide sequence ID" value="NZ_FOQO01000005.1"/>
</dbReference>
<dbReference type="Proteomes" id="UP000198670">
    <property type="component" value="Unassembled WGS sequence"/>
</dbReference>
<protein>
    <submittedName>
        <fullName evidence="3">Amidohydrolase</fullName>
    </submittedName>
</protein>
<dbReference type="SUPFAM" id="SSF51556">
    <property type="entry name" value="Metallo-dependent hydrolases"/>
    <property type="match status" value="1"/>
</dbReference>
<dbReference type="STRING" id="1477437.SAMN05444682_105159"/>